<name>A0A2N9GJ93_FAGSY</name>
<dbReference type="PANTHER" id="PTHR33116:SF76">
    <property type="entry name" value="DUF4283 DOMAIN-CONTAINING PROTEIN"/>
    <property type="match status" value="1"/>
</dbReference>
<dbReference type="InterPro" id="IPR000477">
    <property type="entry name" value="RT_dom"/>
</dbReference>
<organism evidence="2">
    <name type="scientific">Fagus sylvatica</name>
    <name type="common">Beechnut</name>
    <dbReference type="NCBI Taxonomy" id="28930"/>
    <lineage>
        <taxon>Eukaryota</taxon>
        <taxon>Viridiplantae</taxon>
        <taxon>Streptophyta</taxon>
        <taxon>Embryophyta</taxon>
        <taxon>Tracheophyta</taxon>
        <taxon>Spermatophyta</taxon>
        <taxon>Magnoliopsida</taxon>
        <taxon>eudicotyledons</taxon>
        <taxon>Gunneridae</taxon>
        <taxon>Pentapetalae</taxon>
        <taxon>rosids</taxon>
        <taxon>fabids</taxon>
        <taxon>Fagales</taxon>
        <taxon>Fagaceae</taxon>
        <taxon>Fagus</taxon>
    </lineage>
</organism>
<feature type="domain" description="Reverse transcriptase" evidence="1">
    <location>
        <begin position="224"/>
        <end position="363"/>
    </location>
</feature>
<protein>
    <recommendedName>
        <fullName evidence="1">Reverse transcriptase domain-containing protein</fullName>
    </recommendedName>
</protein>
<sequence>MFMLYSKLKAVKTKLKRVNKDLYGCISQKILLTRQKLESVQLRLLQKNSEVGLRTLEQECLHEFSAAQKAEESFLKQKSHNKWLNLGDQNSRFFHFQVKARQARNAIKCLMDSEGNRLDNPDQIKQEVISFYQNLLGSSNAANEGVMITTVSNLMESSISDATKVLLEQVITVDEVKSTIFSLGSDKAPGPDGFTACFFKKSWPIVGSDVCKAVQSFFQSGALLKEILANRLRTCLCDLISPNQTAFVKGRVISENILLAQELVKGYHKNKGKARCAIKVDLKKAYDSVEWNFILMSLLAVGCPAQFVTWVRECITTPRFSIALNGSLVGYFKGGKGLRQGDPLSPYLFVLAMEVFTKLLHNKEGLEEFRMLSGLSVNQSKSEVFCANVPSDLQAQILSILQFRAGKLPVRYLGMPLISGKLSYDDCVPLIEKITARINSWTVRHLSFSGRLQLIQSVLNSIQLFWSSIFILPKKVVKAIEQRFNQFLWEGQEGGRGGFKVSWEQVCFPKQEGGLGLKRVEDWNRAAKFLVGKASSRLFLGVEKVVEAKVYGHRTVYDAASSINAKVKSVLHNNEWCWKPARSEDLVDIQSKLSMVHIGRTLEDRDHLFFKCPFTNRIWKNIMALCLVSDAPDDWHLLVDWGIQFLKGKSFSSFPLQGGLVGYGLSPLAPQKLYSA</sequence>
<dbReference type="SUPFAM" id="SSF56672">
    <property type="entry name" value="DNA/RNA polymerases"/>
    <property type="match status" value="1"/>
</dbReference>
<accession>A0A2N9GJ93</accession>
<proteinExistence type="predicted"/>
<dbReference type="PANTHER" id="PTHR33116">
    <property type="entry name" value="REVERSE TRANSCRIPTASE ZINC-BINDING DOMAIN-CONTAINING PROTEIN-RELATED-RELATED"/>
    <property type="match status" value="1"/>
</dbReference>
<dbReference type="CDD" id="cd01650">
    <property type="entry name" value="RT_nLTR_like"/>
    <property type="match status" value="1"/>
</dbReference>
<reference evidence="2" key="1">
    <citation type="submission" date="2018-02" db="EMBL/GenBank/DDBJ databases">
        <authorList>
            <person name="Cohen D.B."/>
            <person name="Kent A.D."/>
        </authorList>
    </citation>
    <scope>NUCLEOTIDE SEQUENCE</scope>
</reference>
<evidence type="ECO:0000259" key="1">
    <source>
        <dbReference type="Pfam" id="PF00078"/>
    </source>
</evidence>
<dbReference type="InterPro" id="IPR043502">
    <property type="entry name" value="DNA/RNA_pol_sf"/>
</dbReference>
<dbReference type="Pfam" id="PF00078">
    <property type="entry name" value="RVT_1"/>
    <property type="match status" value="1"/>
</dbReference>
<dbReference type="EMBL" id="OIVN01001997">
    <property type="protein sequence ID" value="SPC99625.1"/>
    <property type="molecule type" value="Genomic_DNA"/>
</dbReference>
<dbReference type="AlphaFoldDB" id="A0A2N9GJ93"/>
<evidence type="ECO:0000313" key="2">
    <source>
        <dbReference type="EMBL" id="SPC99625.1"/>
    </source>
</evidence>
<gene>
    <name evidence="2" type="ORF">FSB_LOCUS27507</name>
</gene>